<comment type="caution">
    <text evidence="4">The sequence shown here is derived from an EMBL/GenBank/DDBJ whole genome shotgun (WGS) entry which is preliminary data.</text>
</comment>
<dbReference type="InterPro" id="IPR011992">
    <property type="entry name" value="EF-hand-dom_pair"/>
</dbReference>
<feature type="domain" description="EF-hand" evidence="3">
    <location>
        <begin position="66"/>
        <end position="99"/>
    </location>
</feature>
<evidence type="ECO:0000313" key="4">
    <source>
        <dbReference type="EMBL" id="MCG2577144.1"/>
    </source>
</evidence>
<protein>
    <recommendedName>
        <fullName evidence="3">EF-hand domain-containing protein</fullName>
    </recommendedName>
</protein>
<keyword evidence="2" id="KW-0732">Signal</keyword>
<reference evidence="4" key="1">
    <citation type="submission" date="2022-01" db="EMBL/GenBank/DDBJ databases">
        <authorList>
            <person name="Jo J.-H."/>
            <person name="Im W.-T."/>
        </authorList>
    </citation>
    <scope>NUCLEOTIDE SEQUENCE</scope>
    <source>
        <strain evidence="4">XY25</strain>
    </source>
</reference>
<sequence length="99" mass="11226">MIRAGLCALLCATLINAAMAQTMVPKLDQEGRKGDVARQARQKALERFNAADKDKDGRLSPSEVEQDSPYLAEKFSERDTNHDGFLSWEEYVGHNRWEK</sequence>
<evidence type="ECO:0000259" key="3">
    <source>
        <dbReference type="PROSITE" id="PS50222"/>
    </source>
</evidence>
<dbReference type="SUPFAM" id="SSF47473">
    <property type="entry name" value="EF-hand"/>
    <property type="match status" value="1"/>
</dbReference>
<dbReference type="InterPro" id="IPR002048">
    <property type="entry name" value="EF_hand_dom"/>
</dbReference>
<dbReference type="RefSeq" id="WP_275709906.1">
    <property type="nucleotide sequence ID" value="NZ_JAKLTN010000002.1"/>
</dbReference>
<dbReference type="PROSITE" id="PS00018">
    <property type="entry name" value="EF_HAND_1"/>
    <property type="match status" value="1"/>
</dbReference>
<dbReference type="InterPro" id="IPR018247">
    <property type="entry name" value="EF_Hand_1_Ca_BS"/>
</dbReference>
<gene>
    <name evidence="4" type="ORF">LZ012_09055</name>
</gene>
<evidence type="ECO:0000256" key="2">
    <source>
        <dbReference type="SAM" id="SignalP"/>
    </source>
</evidence>
<evidence type="ECO:0000256" key="1">
    <source>
        <dbReference type="SAM" id="MobiDB-lite"/>
    </source>
</evidence>
<feature type="region of interest" description="Disordered" evidence="1">
    <location>
        <begin position="46"/>
        <end position="76"/>
    </location>
</feature>
<feature type="signal peptide" evidence="2">
    <location>
        <begin position="1"/>
        <end position="20"/>
    </location>
</feature>
<dbReference type="Pfam" id="PF13202">
    <property type="entry name" value="EF-hand_5"/>
    <property type="match status" value="2"/>
</dbReference>
<dbReference type="EMBL" id="JAKLTN010000002">
    <property type="protein sequence ID" value="MCG2577144.1"/>
    <property type="molecule type" value="Genomic_DNA"/>
</dbReference>
<feature type="compositionally biased region" description="Basic and acidic residues" evidence="1">
    <location>
        <begin position="46"/>
        <end position="58"/>
    </location>
</feature>
<organism evidence="4 5">
    <name type="scientific">Dechloromonas hankyongensis</name>
    <dbReference type="NCBI Taxonomy" id="2908002"/>
    <lineage>
        <taxon>Bacteria</taxon>
        <taxon>Pseudomonadati</taxon>
        <taxon>Pseudomonadota</taxon>
        <taxon>Betaproteobacteria</taxon>
        <taxon>Rhodocyclales</taxon>
        <taxon>Azonexaceae</taxon>
        <taxon>Dechloromonas</taxon>
    </lineage>
</organism>
<dbReference type="Proteomes" id="UP001165384">
    <property type="component" value="Unassembled WGS sequence"/>
</dbReference>
<proteinExistence type="predicted"/>
<dbReference type="PROSITE" id="PS50222">
    <property type="entry name" value="EF_HAND_2"/>
    <property type="match status" value="1"/>
</dbReference>
<evidence type="ECO:0000313" key="5">
    <source>
        <dbReference type="Proteomes" id="UP001165384"/>
    </source>
</evidence>
<feature type="chain" id="PRO_5046938895" description="EF-hand domain-containing protein" evidence="2">
    <location>
        <begin position="21"/>
        <end position="99"/>
    </location>
</feature>
<dbReference type="Gene3D" id="1.10.238.10">
    <property type="entry name" value="EF-hand"/>
    <property type="match status" value="1"/>
</dbReference>
<accession>A0ABS9K1T0</accession>
<name>A0ABS9K1T0_9RHOO</name>
<keyword evidence="5" id="KW-1185">Reference proteome</keyword>